<organism evidence="3 4">
    <name type="scientific">Pseudomarimonas arenosa</name>
    <dbReference type="NCBI Taxonomy" id="2774145"/>
    <lineage>
        <taxon>Bacteria</taxon>
        <taxon>Pseudomonadati</taxon>
        <taxon>Pseudomonadota</taxon>
        <taxon>Gammaproteobacteria</taxon>
        <taxon>Lysobacterales</taxon>
        <taxon>Lysobacteraceae</taxon>
        <taxon>Pseudomarimonas</taxon>
    </lineage>
</organism>
<evidence type="ECO:0000259" key="2">
    <source>
        <dbReference type="Pfam" id="PF03537"/>
    </source>
</evidence>
<dbReference type="InterPro" id="IPR017853">
    <property type="entry name" value="GH"/>
</dbReference>
<gene>
    <name evidence="3" type="ORF">IFO71_20320</name>
</gene>
<dbReference type="EMBL" id="JACYTR010000083">
    <property type="protein sequence ID" value="MBD8528100.1"/>
    <property type="molecule type" value="Genomic_DNA"/>
</dbReference>
<evidence type="ECO:0000313" key="3">
    <source>
        <dbReference type="EMBL" id="MBD8528100.1"/>
    </source>
</evidence>
<dbReference type="RefSeq" id="WP_192031521.1">
    <property type="nucleotide sequence ID" value="NZ_JACYTR010000083.1"/>
</dbReference>
<feature type="signal peptide" evidence="1">
    <location>
        <begin position="1"/>
        <end position="20"/>
    </location>
</feature>
<dbReference type="Gene3D" id="3.20.20.70">
    <property type="entry name" value="Aldolase class I"/>
    <property type="match status" value="1"/>
</dbReference>
<dbReference type="InterPro" id="IPR004352">
    <property type="entry name" value="GH114_TIM-barrel"/>
</dbReference>
<feature type="chain" id="PRO_5044002952" evidence="1">
    <location>
        <begin position="21"/>
        <end position="271"/>
    </location>
</feature>
<proteinExistence type="predicted"/>
<protein>
    <submittedName>
        <fullName evidence="3">Endo alpha-1,4 polygalactosaminidase</fullName>
    </submittedName>
</protein>
<dbReference type="Pfam" id="PF03537">
    <property type="entry name" value="Glyco_hydro_114"/>
    <property type="match status" value="1"/>
</dbReference>
<dbReference type="PANTHER" id="PTHR35273">
    <property type="entry name" value="ALPHA-1,4 POLYGALACTOSAMINIDASE, PUTATIVE (AFU_ORTHOLOGUE AFUA_3G07890)-RELATED"/>
    <property type="match status" value="1"/>
</dbReference>
<reference evidence="3 4" key="1">
    <citation type="submission" date="2020-09" db="EMBL/GenBank/DDBJ databases">
        <title>Pseudoxanthomonas sp. CAU 1598 isolated from sand of Yaerae Beach.</title>
        <authorList>
            <person name="Kim W."/>
        </authorList>
    </citation>
    <scope>NUCLEOTIDE SEQUENCE [LARGE SCALE GENOMIC DNA]</scope>
    <source>
        <strain evidence="3 4">CAU 1598</strain>
    </source>
</reference>
<sequence length="271" mass="29827">MLRLVSFGLLGLLVSTASQANCVFRNGFESNDSDCLADLVLPPGTSWQWQLSGTLDTGFDVDMYDVDLVETSQASINQLKAAGRKVICYFSAGSWESYRPDADAFPAGVKGSQLDPPFSDELWLDIRQLDVLGPIMGARLDLAVSKGCFGVEPDNVDGYSNSSGFPLSAADQLAYNRWLAQQAHARGLSVGLKNDLDQVEALVNDFDWALNEQCFEYDECELLTPFIDAGKAVFGVEYHLPSSSFCPQANAMNFDWLKKNIELDAFRESCR</sequence>
<dbReference type="InterPro" id="IPR013785">
    <property type="entry name" value="Aldolase_TIM"/>
</dbReference>
<dbReference type="SUPFAM" id="SSF51445">
    <property type="entry name" value="(Trans)glycosidases"/>
    <property type="match status" value="1"/>
</dbReference>
<comment type="caution">
    <text evidence="3">The sequence shown here is derived from an EMBL/GenBank/DDBJ whole genome shotgun (WGS) entry which is preliminary data.</text>
</comment>
<feature type="domain" description="Glycoside-hydrolase family GH114 TIM-barrel" evidence="2">
    <location>
        <begin position="46"/>
        <end position="264"/>
    </location>
</feature>
<evidence type="ECO:0000256" key="1">
    <source>
        <dbReference type="SAM" id="SignalP"/>
    </source>
</evidence>
<dbReference type="PANTHER" id="PTHR35273:SF2">
    <property type="entry name" value="ALPHA-GALACTOSIDASE"/>
    <property type="match status" value="1"/>
</dbReference>
<keyword evidence="1" id="KW-0732">Signal</keyword>
<dbReference type="Proteomes" id="UP000613768">
    <property type="component" value="Unassembled WGS sequence"/>
</dbReference>
<accession>A0AAW3ZTF6</accession>
<evidence type="ECO:0000313" key="4">
    <source>
        <dbReference type="Proteomes" id="UP000613768"/>
    </source>
</evidence>
<dbReference type="AlphaFoldDB" id="A0AAW3ZTF6"/>
<keyword evidence="4" id="KW-1185">Reference proteome</keyword>
<name>A0AAW3ZTF6_9GAMM</name>